<accession>A0A0B6AN77</accession>
<dbReference type="Pfam" id="PF09602">
    <property type="entry name" value="PhaP_Bmeg"/>
    <property type="match status" value="1"/>
</dbReference>
<organism evidence="2 3">
    <name type="scientific">Priestia megaterium (strain ATCC 14581 / DSM 32 / CCUG 1817 / JCM 2506 / NBRC 15308 / NCIMB 9376 / NCTC 10342 / NRRL B-14308 / VKM B-512 / Ford 19)</name>
    <name type="common">Bacillus megaterium</name>
    <dbReference type="NCBI Taxonomy" id="1348623"/>
    <lineage>
        <taxon>Bacteria</taxon>
        <taxon>Bacillati</taxon>
        <taxon>Bacillota</taxon>
        <taxon>Bacilli</taxon>
        <taxon>Bacillales</taxon>
        <taxon>Bacillaceae</taxon>
        <taxon>Priestia</taxon>
    </lineage>
</organism>
<dbReference type="AlphaFoldDB" id="A0A0B6AN77"/>
<reference evidence="2 3" key="1">
    <citation type="journal article" date="2015" name="Genome Announc.">
        <title>Complete genome sequences for 35 biothreat assay-relevant bacillus species.</title>
        <authorList>
            <person name="Johnson S.L."/>
            <person name="Daligault H.E."/>
            <person name="Davenport K.W."/>
            <person name="Jaissle J."/>
            <person name="Frey K.G."/>
            <person name="Ladner J.T."/>
            <person name="Broomall S.M."/>
            <person name="Bishop-Lilly K.A."/>
            <person name="Bruce D.C."/>
            <person name="Gibbons H.S."/>
            <person name="Coyne S.R."/>
            <person name="Lo C.C."/>
            <person name="Meincke L."/>
            <person name="Munk A.C."/>
            <person name="Koroleva G.I."/>
            <person name="Rosenzweig C.N."/>
            <person name="Palacios G.F."/>
            <person name="Redden C.L."/>
            <person name="Minogue T.D."/>
            <person name="Chain P.S."/>
        </authorList>
    </citation>
    <scope>NUCLEOTIDE SEQUENCE [LARGE SCALE GENOMIC DNA]</scope>
    <source>
        <strain evidence="3">ATCC 14581 / DSM 32 / JCM 2506 / NBRC 15308 / NCIMB 9376 / NCTC 10342 / NRRL B-14308 / VKM B-512</strain>
    </source>
</reference>
<dbReference type="KEGG" id="bmeg:BG04_3527"/>
<dbReference type="EMBL" id="CP009920">
    <property type="protein sequence ID" value="AJI22552.1"/>
    <property type="molecule type" value="Genomic_DNA"/>
</dbReference>
<proteinExistence type="predicted"/>
<evidence type="ECO:0000256" key="1">
    <source>
        <dbReference type="SAM" id="Coils"/>
    </source>
</evidence>
<dbReference type="Proteomes" id="UP000031829">
    <property type="component" value="Chromosome"/>
</dbReference>
<dbReference type="NCBIfam" id="TIGR02131">
    <property type="entry name" value="phaP_Bmeg"/>
    <property type="match status" value="1"/>
</dbReference>
<sequence>MSTVKYDTVIDAMWEQWTKGLQNIAEGNKQIEQWTLKALEQQQEFVTKAVEQLQATDKQWKAELEDLQQKTVENLRKTAGNAVADSYEEWTNRTHEALNKLQELSLNQSKSSYSLVKQAQEQYHQVVTQLVEEQKKTRQEFQHVSDAYVEQVKSLQKSFAQSLEQYAVVK</sequence>
<dbReference type="InterPro" id="IPR011728">
    <property type="entry name" value="PhaP_Bmeg"/>
</dbReference>
<dbReference type="RefSeq" id="WP_013055934.1">
    <property type="nucleotide sequence ID" value="NZ_BCVB01000003.1"/>
</dbReference>
<keyword evidence="1" id="KW-0175">Coiled coil</keyword>
<gene>
    <name evidence="2" type="primary">phaP</name>
    <name evidence="2" type="ORF">BG04_3527</name>
</gene>
<name>A0A0B6AN77_PRIM2</name>
<evidence type="ECO:0000313" key="2">
    <source>
        <dbReference type="EMBL" id="AJI22552.1"/>
    </source>
</evidence>
<dbReference type="HOGENOM" id="CLU_130271_0_0_9"/>
<evidence type="ECO:0000313" key="3">
    <source>
        <dbReference type="Proteomes" id="UP000031829"/>
    </source>
</evidence>
<dbReference type="GeneID" id="93641586"/>
<feature type="coiled-coil region" evidence="1">
    <location>
        <begin position="36"/>
        <end position="136"/>
    </location>
</feature>
<protein>
    <submittedName>
        <fullName evidence="2">Polyhydroxyalkanoic acid inclusion protein PhaP</fullName>
    </submittedName>
</protein>